<dbReference type="Gene3D" id="2.130.10.10">
    <property type="entry name" value="YVTN repeat-like/Quinoprotein amine dehydrogenase"/>
    <property type="match status" value="2"/>
</dbReference>
<dbReference type="GeneID" id="29115903"/>
<organism evidence="2 3">
    <name type="scientific">Alternaria alternata</name>
    <name type="common">Alternaria rot fungus</name>
    <name type="synonym">Torula alternata</name>
    <dbReference type="NCBI Taxonomy" id="5599"/>
    <lineage>
        <taxon>Eukaryota</taxon>
        <taxon>Fungi</taxon>
        <taxon>Dikarya</taxon>
        <taxon>Ascomycota</taxon>
        <taxon>Pezizomycotina</taxon>
        <taxon>Dothideomycetes</taxon>
        <taxon>Pleosporomycetidae</taxon>
        <taxon>Pleosporales</taxon>
        <taxon>Pleosporineae</taxon>
        <taxon>Pleosporaceae</taxon>
        <taxon>Alternaria</taxon>
        <taxon>Alternaria sect. Alternaria</taxon>
        <taxon>Alternaria alternata complex</taxon>
    </lineage>
</organism>
<dbReference type="Pfam" id="PF10433">
    <property type="entry name" value="Beta-prop_RSE1_1st"/>
    <property type="match status" value="1"/>
</dbReference>
<dbReference type="Proteomes" id="UP000077248">
    <property type="component" value="Unassembled WGS sequence"/>
</dbReference>
<name>A0A177DIN0_ALTAL</name>
<dbReference type="EMBL" id="KV441481">
    <property type="protein sequence ID" value="OAG19187.1"/>
    <property type="molecule type" value="Genomic_DNA"/>
</dbReference>
<dbReference type="STRING" id="5599.A0A177DIN0"/>
<dbReference type="OMA" id="ARDHPRC"/>
<dbReference type="PANTHER" id="PTHR10644">
    <property type="entry name" value="DNA REPAIR/RNA PROCESSING CPSF FAMILY"/>
    <property type="match status" value="1"/>
</dbReference>
<protein>
    <recommendedName>
        <fullName evidence="1">RSE1/DDB1/CPSF1 first beta-propeller domain-containing protein</fullName>
    </recommendedName>
</protein>
<dbReference type="InterPro" id="IPR018846">
    <property type="entry name" value="Beta-prop_RSE1/DDB1/CPSF1_1st"/>
</dbReference>
<dbReference type="SUPFAM" id="SSF101908">
    <property type="entry name" value="Putative isomerase YbhE"/>
    <property type="match status" value="1"/>
</dbReference>
<dbReference type="InterPro" id="IPR050358">
    <property type="entry name" value="RSE1/DDB1/CFT1"/>
</dbReference>
<reference evidence="2 3" key="1">
    <citation type="submission" date="2016-05" db="EMBL/GenBank/DDBJ databases">
        <title>Comparative analysis of secretome profiles of manganese(II)-oxidizing ascomycete fungi.</title>
        <authorList>
            <consortium name="DOE Joint Genome Institute"/>
            <person name="Zeiner C.A."/>
            <person name="Purvine S.O."/>
            <person name="Zink E.M."/>
            <person name="Wu S."/>
            <person name="Pasa-Tolic L."/>
            <person name="Chaput D.L."/>
            <person name="Haridas S."/>
            <person name="Grigoriev I.V."/>
            <person name="Santelli C.M."/>
            <person name="Hansel C.M."/>
        </authorList>
    </citation>
    <scope>NUCLEOTIDE SEQUENCE [LARGE SCALE GENOMIC DNA]</scope>
    <source>
        <strain evidence="2 3">SRC1lrK2f</strain>
    </source>
</reference>
<dbReference type="VEuPathDB" id="FungiDB:CC77DRAFT_150774"/>
<dbReference type="KEGG" id="aalt:CC77DRAFT_150774"/>
<feature type="domain" description="RSE1/DDB1/CPSF1 first beta-propeller" evidence="1">
    <location>
        <begin position="65"/>
        <end position="487"/>
    </location>
</feature>
<gene>
    <name evidence="2" type="ORF">CC77DRAFT_150774</name>
</gene>
<evidence type="ECO:0000259" key="1">
    <source>
        <dbReference type="Pfam" id="PF10433"/>
    </source>
</evidence>
<keyword evidence="3" id="KW-1185">Reference proteome</keyword>
<evidence type="ECO:0000313" key="2">
    <source>
        <dbReference type="EMBL" id="OAG19187.1"/>
    </source>
</evidence>
<sequence>MAQAQGLSLIDGEWVSRPLDPYQIMANAPREDVEMRDTTTRSSGQIPEYGILSQTVVETPLSKLILPANIRHRDLIDIVMVGEDSIQLKEIRDYGHIHHVASKTNFNGGRILTAKVFGEPREIPSSKGTGLPLHGNYMKHIERKPTTGEEGNMLPPEIIVLSLSNRSLMFLWAQHSKTGTTTFSHRTVRLPAGSSRFDRLGNFLAIDPKCRAIAVAAHEGRFILYKTKPMEKWRRQAREGNEITAPIEDERIISIEGQIMHMDFLSSGGGHDDFHVVLLFVVVLEGRTRLTCFDWDCRQDLSRATPRTERYLVQFEDMVPSLLIPLRRSPDFLLVSDDHISVYKNILSGDPAHTIVPIDHTTLRSILPGDSKQAPKWTAWDKTPRNPEYQKEAFYVAREDGRIIYVVRGPSGTLEIDEAGEWQCRIDTAFSCVSVDRSEISQQYPDLLIAGGASNDGMLCKIGAWPAEYSYAVHYAGTSQFSVVDTIPNWTPLTDLAVTQLSSPRAPDERQRSSIFVANGNRPNGEISELRRGIQAIVDDSFSGINGCAGIWVVDHGSHMAEIEGTMRSQHYAIFAITLPPETLVIRVVRTQPESRADFSGAWEQGSWDKFQTPSDDDPLEDDLMREVETISACPWSDDISIQITRQEVRTLLRPTLKQIESLAFDTPLLLAASHAGSPFIAIASRESGRALLEIVPISKSGKFERSRSFRHQLDHDPTCIEILDINGSPYVFVSTFDSKILLFKYSHDSTSIALEDSWTEHQTFQNLQKLCESAVVLSNEGRNVLVCAMRDGTLLSSHLEVDHSGISPLSWNAVQMGAASAKITPSETNVSAAYVSCGSDFCRVRYSPSEFSHLEIDSIWFTDRSHPEYNQSPVSAIFQLPFLPDQNVFGRNLGGFLFAVAGDRLLFSQLDADVKCPTPDILPRALHDTKVVPRKLIVGAKPTNVLFMKKLRRVLVSTMEAKERRGPPLGERVLQSSMKLLRVRDDRSTDDMEIKQEMDAPTERLVVAQCPLMNAERVYSIVEWQFVNKEGKKYNLVIVGTGIQTSATQHNGRRLIFNTGKSGSKLDLQKQSTYNEPVYGIALWDSQTTVSIVGRSLFIDRFDEEAGRWFQRGKTDLHSPGIHVSVVRPFVYVSTLQHSHLCYKVVEAARPGTFEFVREFSDSGMRNCARHLVVDLPNAKDNSSDRFVLLTDKKSSSVTGLYQPPVMTYSNASPTLFEACLSRTVIRLDRGDIRPPWRRPNTAGQITGIIVDDIIGACTDGTVFSLSILSQPAGLLLRLLQNLIEIKANRSGAYKHDTINPRSGDIFNVLMSNTTGNQHGEILVRDVDPRHLGQSSKRGPKNKHVDGDLLKHWLHEGGDLEFLTRDNVDEEITGLFEELALDVEQRWGARNRGEGIDQHENRRLCEHVKRWMSEVLMPVL</sequence>
<evidence type="ECO:0000313" key="3">
    <source>
        <dbReference type="Proteomes" id="UP000077248"/>
    </source>
</evidence>
<accession>A0A177DIN0</accession>
<dbReference type="RefSeq" id="XP_018384608.1">
    <property type="nucleotide sequence ID" value="XM_018530309.1"/>
</dbReference>
<proteinExistence type="predicted"/>
<dbReference type="InterPro" id="IPR015943">
    <property type="entry name" value="WD40/YVTN_repeat-like_dom_sf"/>
</dbReference>